<dbReference type="AlphaFoldDB" id="A0A2I0B595"/>
<dbReference type="Proteomes" id="UP000236161">
    <property type="component" value="Unassembled WGS sequence"/>
</dbReference>
<gene>
    <name evidence="1" type="ORF">AXF42_Ash007762</name>
</gene>
<accession>A0A2I0B595</accession>
<reference evidence="1 2" key="1">
    <citation type="journal article" date="2017" name="Nature">
        <title>The Apostasia genome and the evolution of orchids.</title>
        <authorList>
            <person name="Zhang G.Q."/>
            <person name="Liu K.W."/>
            <person name="Li Z."/>
            <person name="Lohaus R."/>
            <person name="Hsiao Y.Y."/>
            <person name="Niu S.C."/>
            <person name="Wang J.Y."/>
            <person name="Lin Y.C."/>
            <person name="Xu Q."/>
            <person name="Chen L.J."/>
            <person name="Yoshida K."/>
            <person name="Fujiwara S."/>
            <person name="Wang Z.W."/>
            <person name="Zhang Y.Q."/>
            <person name="Mitsuda N."/>
            <person name="Wang M."/>
            <person name="Liu G.H."/>
            <person name="Pecoraro L."/>
            <person name="Huang H.X."/>
            <person name="Xiao X.J."/>
            <person name="Lin M."/>
            <person name="Wu X.Y."/>
            <person name="Wu W.L."/>
            <person name="Chen Y.Y."/>
            <person name="Chang S.B."/>
            <person name="Sakamoto S."/>
            <person name="Ohme-Takagi M."/>
            <person name="Yagi M."/>
            <person name="Zeng S.J."/>
            <person name="Shen C.Y."/>
            <person name="Yeh C.M."/>
            <person name="Luo Y.B."/>
            <person name="Tsai W.C."/>
            <person name="Van de Peer Y."/>
            <person name="Liu Z.J."/>
        </authorList>
    </citation>
    <scope>NUCLEOTIDE SEQUENCE [LARGE SCALE GENOMIC DNA]</scope>
    <source>
        <strain evidence="2">cv. Shenzhen</strain>
        <tissue evidence="1">Stem</tissue>
    </source>
</reference>
<organism evidence="1 2">
    <name type="scientific">Apostasia shenzhenica</name>
    <dbReference type="NCBI Taxonomy" id="1088818"/>
    <lineage>
        <taxon>Eukaryota</taxon>
        <taxon>Viridiplantae</taxon>
        <taxon>Streptophyta</taxon>
        <taxon>Embryophyta</taxon>
        <taxon>Tracheophyta</taxon>
        <taxon>Spermatophyta</taxon>
        <taxon>Magnoliopsida</taxon>
        <taxon>Liliopsida</taxon>
        <taxon>Asparagales</taxon>
        <taxon>Orchidaceae</taxon>
        <taxon>Apostasioideae</taxon>
        <taxon>Apostasia</taxon>
    </lineage>
</organism>
<proteinExistence type="predicted"/>
<evidence type="ECO:0000313" key="1">
    <source>
        <dbReference type="EMBL" id="PKA62966.1"/>
    </source>
</evidence>
<evidence type="ECO:0000313" key="2">
    <source>
        <dbReference type="Proteomes" id="UP000236161"/>
    </source>
</evidence>
<protein>
    <submittedName>
        <fullName evidence="1">Uncharacterized protein</fullName>
    </submittedName>
</protein>
<dbReference type="EMBL" id="KZ451911">
    <property type="protein sequence ID" value="PKA62966.1"/>
    <property type="molecule type" value="Genomic_DNA"/>
</dbReference>
<sequence length="74" mass="8207">MTRFLSYNPPMPVSSPLLFPVGGAIEDFELIYCSAAGGRDVTLHLHLHRSIRAQLEIGCRRTEVEPEAAQKTVL</sequence>
<keyword evidence="2" id="KW-1185">Reference proteome</keyword>
<name>A0A2I0B595_9ASPA</name>